<proteinExistence type="inferred from homology"/>
<dbReference type="InterPro" id="IPR017476">
    <property type="entry name" value="UDP-Glc/GDP-Man"/>
</dbReference>
<evidence type="ECO:0000256" key="2">
    <source>
        <dbReference type="ARBA" id="ARBA00023027"/>
    </source>
</evidence>
<dbReference type="SMART" id="SM00984">
    <property type="entry name" value="UDPG_MGDP_dh_C"/>
    <property type="match status" value="1"/>
</dbReference>
<dbReference type="RefSeq" id="WP_132117927.1">
    <property type="nucleotide sequence ID" value="NZ_SLWS01000004.1"/>
</dbReference>
<sequence>MSAEGGVIESRLVVVGQGYVGLPLAVRAAEVGHSVVGYDVDTGRIGRLASGTSYVEDISDERLAEVLAGGRYVPTTDPGQLAGFDVAVVTVPTPLLDDVPDLSFVESAALALAPHLTRGALVVLESTTYPGTTEDVFGALLEKESGLAPGTDFHLGYSPERIDPGNQYWTFERTPKLVSGVDEESLRRVREFYDTVVESTVPVSSLKTAELAKLIENTYRHVNVALVNEMAVVAHELGVDIWDAIGAASSKPFGFMRFTPGPGVGGHCLPVDPRYLSWRVERQLGRRFRFVDLANDVNNQMPRYVVQRLTEALNQRQRSANGSRVLVLGLAYKRNSGDARESPAVRTAELLIRTGAEVHAADPHVRETMPIDPAVVRVELTKEEIVAADAVVIVTDHDEFDYDMVRAHARYVLDCRNRLALAAHIERL</sequence>
<dbReference type="Proteomes" id="UP000295680">
    <property type="component" value="Unassembled WGS sequence"/>
</dbReference>
<feature type="domain" description="UDP-glucose/GDP-mannose dehydrogenase C-terminal" evidence="4">
    <location>
        <begin position="326"/>
        <end position="421"/>
    </location>
</feature>
<evidence type="ECO:0000313" key="6">
    <source>
        <dbReference type="Proteomes" id="UP000295680"/>
    </source>
</evidence>
<reference evidence="5 6" key="1">
    <citation type="submission" date="2019-03" db="EMBL/GenBank/DDBJ databases">
        <title>Genomic Encyclopedia of Type Strains, Phase IV (KMG-IV): sequencing the most valuable type-strain genomes for metagenomic binning, comparative biology and taxonomic classification.</title>
        <authorList>
            <person name="Goeker M."/>
        </authorList>
    </citation>
    <scope>NUCLEOTIDE SEQUENCE [LARGE SCALE GENOMIC DNA]</scope>
    <source>
        <strain evidence="5 6">DSM 45934</strain>
    </source>
</reference>
<gene>
    <name evidence="5" type="ORF">EV192_104624</name>
</gene>
<dbReference type="Pfam" id="PF00984">
    <property type="entry name" value="UDPG_MGDP_dh"/>
    <property type="match status" value="1"/>
</dbReference>
<dbReference type="Gene3D" id="3.40.50.720">
    <property type="entry name" value="NAD(P)-binding Rossmann-like Domain"/>
    <property type="match status" value="2"/>
</dbReference>
<name>A0A4R2JIQ5_9PSEU</name>
<protein>
    <submittedName>
        <fullName evidence="5">UDP-N-acetyl-D-glucosamine dehydrogenase</fullName>
    </submittedName>
</protein>
<dbReference type="InterPro" id="IPR036291">
    <property type="entry name" value="NAD(P)-bd_dom_sf"/>
</dbReference>
<keyword evidence="2" id="KW-0520">NAD</keyword>
<evidence type="ECO:0000313" key="5">
    <source>
        <dbReference type="EMBL" id="TCO59781.1"/>
    </source>
</evidence>
<dbReference type="SUPFAM" id="SSF48179">
    <property type="entry name" value="6-phosphogluconate dehydrogenase C-terminal domain-like"/>
    <property type="match status" value="1"/>
</dbReference>
<dbReference type="InterPro" id="IPR014027">
    <property type="entry name" value="UDP-Glc/GDP-Man_DH_C"/>
</dbReference>
<dbReference type="GO" id="GO:0051287">
    <property type="term" value="F:NAD binding"/>
    <property type="evidence" value="ECO:0007669"/>
    <property type="project" value="InterPro"/>
</dbReference>
<dbReference type="InterPro" id="IPR028359">
    <property type="entry name" value="UDP_ManNAc/GlcNAc_DH"/>
</dbReference>
<dbReference type="AlphaFoldDB" id="A0A4R2JIQ5"/>
<dbReference type="GO" id="GO:0000271">
    <property type="term" value="P:polysaccharide biosynthetic process"/>
    <property type="evidence" value="ECO:0007669"/>
    <property type="project" value="InterPro"/>
</dbReference>
<dbReference type="Pfam" id="PF03720">
    <property type="entry name" value="UDPG_MGDP_dh_C"/>
    <property type="match status" value="1"/>
</dbReference>
<dbReference type="PIRSF" id="PIRSF000124">
    <property type="entry name" value="UDPglc_GDPman_dh"/>
    <property type="match status" value="1"/>
</dbReference>
<dbReference type="Pfam" id="PF03721">
    <property type="entry name" value="UDPG_MGDP_dh_N"/>
    <property type="match status" value="1"/>
</dbReference>
<dbReference type="InterPro" id="IPR036220">
    <property type="entry name" value="UDP-Glc/GDP-Man_DH_C_sf"/>
</dbReference>
<dbReference type="PANTHER" id="PTHR43491">
    <property type="entry name" value="UDP-N-ACETYL-D-MANNOSAMINE DEHYDROGENASE"/>
    <property type="match status" value="1"/>
</dbReference>
<dbReference type="EMBL" id="SLWS01000004">
    <property type="protein sequence ID" value="TCO59781.1"/>
    <property type="molecule type" value="Genomic_DNA"/>
</dbReference>
<dbReference type="PANTHER" id="PTHR43491:SF1">
    <property type="entry name" value="UDP-N-ACETYL-D-MANNOSAMINE DEHYDROGENASE"/>
    <property type="match status" value="1"/>
</dbReference>
<evidence type="ECO:0000259" key="4">
    <source>
        <dbReference type="SMART" id="SM00984"/>
    </source>
</evidence>
<dbReference type="NCBIfam" id="TIGR03026">
    <property type="entry name" value="NDP-sugDHase"/>
    <property type="match status" value="1"/>
</dbReference>
<dbReference type="GO" id="GO:0016628">
    <property type="term" value="F:oxidoreductase activity, acting on the CH-CH group of donors, NAD or NADP as acceptor"/>
    <property type="evidence" value="ECO:0007669"/>
    <property type="project" value="InterPro"/>
</dbReference>
<keyword evidence="1" id="KW-0560">Oxidoreductase</keyword>
<comment type="caution">
    <text evidence="5">The sequence shown here is derived from an EMBL/GenBank/DDBJ whole genome shotgun (WGS) entry which is preliminary data.</text>
</comment>
<dbReference type="PIRSF" id="PIRSF500136">
    <property type="entry name" value="UDP_ManNAc_DH"/>
    <property type="match status" value="1"/>
</dbReference>
<dbReference type="SUPFAM" id="SSF51735">
    <property type="entry name" value="NAD(P)-binding Rossmann-fold domains"/>
    <property type="match status" value="1"/>
</dbReference>
<keyword evidence="6" id="KW-1185">Reference proteome</keyword>
<dbReference type="InterPro" id="IPR014026">
    <property type="entry name" value="UDP-Glc/GDP-Man_DH_dimer"/>
</dbReference>
<dbReference type="OrthoDB" id="5193947at2"/>
<accession>A0A4R2JIQ5</accession>
<evidence type="ECO:0000256" key="3">
    <source>
        <dbReference type="PIRNR" id="PIRNR000124"/>
    </source>
</evidence>
<comment type="similarity">
    <text evidence="3">Belongs to the UDP-glucose/GDP-mannose dehydrogenase family.</text>
</comment>
<dbReference type="InterPro" id="IPR001732">
    <property type="entry name" value="UDP-Glc/GDP-Man_DH_N"/>
</dbReference>
<evidence type="ECO:0000256" key="1">
    <source>
        <dbReference type="ARBA" id="ARBA00023002"/>
    </source>
</evidence>
<dbReference type="GO" id="GO:0016616">
    <property type="term" value="F:oxidoreductase activity, acting on the CH-OH group of donors, NAD or NADP as acceptor"/>
    <property type="evidence" value="ECO:0007669"/>
    <property type="project" value="InterPro"/>
</dbReference>
<dbReference type="SUPFAM" id="SSF52413">
    <property type="entry name" value="UDP-glucose/GDP-mannose dehydrogenase C-terminal domain"/>
    <property type="match status" value="1"/>
</dbReference>
<dbReference type="InterPro" id="IPR008927">
    <property type="entry name" value="6-PGluconate_DH-like_C_sf"/>
</dbReference>
<organism evidence="5 6">
    <name type="scientific">Actinocrispum wychmicini</name>
    <dbReference type="NCBI Taxonomy" id="1213861"/>
    <lineage>
        <taxon>Bacteria</taxon>
        <taxon>Bacillati</taxon>
        <taxon>Actinomycetota</taxon>
        <taxon>Actinomycetes</taxon>
        <taxon>Pseudonocardiales</taxon>
        <taxon>Pseudonocardiaceae</taxon>
        <taxon>Actinocrispum</taxon>
    </lineage>
</organism>